<reference evidence="5" key="1">
    <citation type="submission" date="2021-02" db="EMBL/GenBank/DDBJ databases">
        <authorList>
            <person name="Nowell W R."/>
        </authorList>
    </citation>
    <scope>NUCLEOTIDE SEQUENCE</scope>
</reference>
<evidence type="ECO:0000256" key="1">
    <source>
        <dbReference type="ARBA" id="ARBA00023186"/>
    </source>
</evidence>
<feature type="domain" description="J" evidence="4">
    <location>
        <begin position="140"/>
        <end position="205"/>
    </location>
</feature>
<dbReference type="PANTHER" id="PTHR44145">
    <property type="entry name" value="DNAJ HOMOLOG SUBFAMILY A MEMBER 3, MITOCHONDRIAL"/>
    <property type="match status" value="1"/>
</dbReference>
<keyword evidence="1" id="KW-0143">Chaperone</keyword>
<name>A0A815GTE5_ADIRI</name>
<keyword evidence="3" id="KW-0472">Membrane</keyword>
<dbReference type="SUPFAM" id="SSF46565">
    <property type="entry name" value="Chaperone J-domain"/>
    <property type="match status" value="1"/>
</dbReference>
<dbReference type="AlphaFoldDB" id="A0A815GTE5"/>
<dbReference type="OrthoDB" id="10250354at2759"/>
<comment type="caution">
    <text evidence="5">The sequence shown here is derived from an EMBL/GenBank/DDBJ whole genome shotgun (WGS) entry which is preliminary data.</text>
</comment>
<organism evidence="5 6">
    <name type="scientific">Adineta ricciae</name>
    <name type="common">Rotifer</name>
    <dbReference type="NCBI Taxonomy" id="249248"/>
    <lineage>
        <taxon>Eukaryota</taxon>
        <taxon>Metazoa</taxon>
        <taxon>Spiralia</taxon>
        <taxon>Gnathifera</taxon>
        <taxon>Rotifera</taxon>
        <taxon>Eurotatoria</taxon>
        <taxon>Bdelloidea</taxon>
        <taxon>Adinetida</taxon>
        <taxon>Adinetidae</taxon>
        <taxon>Adineta</taxon>
    </lineage>
</organism>
<evidence type="ECO:0000256" key="2">
    <source>
        <dbReference type="SAM" id="MobiDB-lite"/>
    </source>
</evidence>
<sequence length="212" mass="24616">MTKVTLATLVGFYPLALASIVTLGSMIDPSIGIALASLLSFKTSIPIACILAPLVGLYAKNYPKIYLQRVSQQQWQNYTSNAPQFTYDFTTPFQQQYRSYQQQQQQQQYQSYGQQQQQSRQQQQRTKESSTKTKEEVPLDLYNLLAINRNATDKEIKRAYLLKAKEFHPDRNPGDKKAEEMFKKVNQAYAILSDKFKREQYDKYGYESVKYN</sequence>
<dbReference type="PROSITE" id="PS00636">
    <property type="entry name" value="DNAJ_1"/>
    <property type="match status" value="1"/>
</dbReference>
<keyword evidence="3" id="KW-1133">Transmembrane helix</keyword>
<dbReference type="Pfam" id="PF00226">
    <property type="entry name" value="DnaJ"/>
    <property type="match status" value="1"/>
</dbReference>
<accession>A0A815GTE5</accession>
<evidence type="ECO:0000256" key="3">
    <source>
        <dbReference type="SAM" id="Phobius"/>
    </source>
</evidence>
<dbReference type="EMBL" id="CAJNOJ010000255">
    <property type="protein sequence ID" value="CAF1342717.1"/>
    <property type="molecule type" value="Genomic_DNA"/>
</dbReference>
<dbReference type="InterPro" id="IPR018253">
    <property type="entry name" value="DnaJ_domain_CS"/>
</dbReference>
<dbReference type="PANTHER" id="PTHR44145:SF3">
    <property type="entry name" value="DNAJ HOMOLOG SUBFAMILY A MEMBER 3, MITOCHONDRIAL"/>
    <property type="match status" value="1"/>
</dbReference>
<evidence type="ECO:0000313" key="6">
    <source>
        <dbReference type="Proteomes" id="UP000663852"/>
    </source>
</evidence>
<feature type="transmembrane region" description="Helical" evidence="3">
    <location>
        <begin position="34"/>
        <end position="59"/>
    </location>
</feature>
<gene>
    <name evidence="5" type="ORF">EDS130_LOCUS32831</name>
</gene>
<evidence type="ECO:0000259" key="4">
    <source>
        <dbReference type="PROSITE" id="PS50076"/>
    </source>
</evidence>
<evidence type="ECO:0000313" key="5">
    <source>
        <dbReference type="EMBL" id="CAF1342717.1"/>
    </source>
</evidence>
<dbReference type="PROSITE" id="PS50076">
    <property type="entry name" value="DNAJ_2"/>
    <property type="match status" value="1"/>
</dbReference>
<dbReference type="PRINTS" id="PR00625">
    <property type="entry name" value="JDOMAIN"/>
</dbReference>
<protein>
    <recommendedName>
        <fullName evidence="4">J domain-containing protein</fullName>
    </recommendedName>
</protein>
<dbReference type="Proteomes" id="UP000663852">
    <property type="component" value="Unassembled WGS sequence"/>
</dbReference>
<dbReference type="InterPro" id="IPR051938">
    <property type="entry name" value="Apopto_cytoskel_mod"/>
</dbReference>
<keyword evidence="3" id="KW-0812">Transmembrane</keyword>
<dbReference type="InterPro" id="IPR036869">
    <property type="entry name" value="J_dom_sf"/>
</dbReference>
<proteinExistence type="predicted"/>
<dbReference type="InterPro" id="IPR001623">
    <property type="entry name" value="DnaJ_domain"/>
</dbReference>
<feature type="compositionally biased region" description="Basic and acidic residues" evidence="2">
    <location>
        <begin position="125"/>
        <end position="135"/>
    </location>
</feature>
<dbReference type="SMART" id="SM00271">
    <property type="entry name" value="DnaJ"/>
    <property type="match status" value="1"/>
</dbReference>
<feature type="compositionally biased region" description="Low complexity" evidence="2">
    <location>
        <begin position="104"/>
        <end position="124"/>
    </location>
</feature>
<dbReference type="CDD" id="cd06257">
    <property type="entry name" value="DnaJ"/>
    <property type="match status" value="1"/>
</dbReference>
<feature type="region of interest" description="Disordered" evidence="2">
    <location>
        <begin position="104"/>
        <end position="135"/>
    </location>
</feature>
<dbReference type="Gene3D" id="1.10.287.110">
    <property type="entry name" value="DnaJ domain"/>
    <property type="match status" value="1"/>
</dbReference>